<gene>
    <name evidence="1" type="ORF">SeMB42_g01555</name>
</gene>
<proteinExistence type="predicted"/>
<sequence>MLTTTCFHAYLGRSGAELGHINRPAPHLDRNKHSTNGTHKHDIIKTNNEIQAFCDSCTISRIAICIGASSCRMPLPRRFHRIAVERVKAFAKSIANKTKEAWKRSKQRLLALYSKVKDLLTPGWQWLATRSTTPEKWDGHGDDRTIEMVDIAPSGVSKVVEWVHAVSSDGTRELGIVSSISHDGQHPGLDSALELVMTRPSNNHATFGEAVDRLIHLMADQLSCETFRLLFGDVYQAAVKELAEVLHSITISMPFTKAMRQVWNRVEAREAQSVFCHDTYGRFLGQVYHPIIQRLVRLKDSIDLLDARGLPVVKEWIIMLCSMTRPVTIGYLVDSHPDLKNILSKVNEFGQAFLPDDTWRYLETFVASATAIPALDDDALSGLQYQKNMNIKDGLEPKPPVLAMTALLSKMLHAVLSSKVVGCIIEIAAQRASAHHEGNLDAQMITNVHQTLLRVTGQLPTMIKRHEHSIVRALMEIPPASSSSFAVITVIKQALFDEDTDWVAQLVAFAELTGSDAGQLAFSQHDALIGASASWGANVPAVVQFTQLGLNELLNVMKSETARALLVDGLQYIQGHGNVDPAFQTHTLSAPAVSEEQTGGTFIQESRALSLPNRHTSIGASMNSPTVAFSGAGRVLGHRSLLGRG</sequence>
<dbReference type="EMBL" id="QEAN01000041">
    <property type="protein sequence ID" value="TPX52252.1"/>
    <property type="molecule type" value="Genomic_DNA"/>
</dbReference>
<accession>A0A507DKR9</accession>
<comment type="caution">
    <text evidence="1">The sequence shown here is derived from an EMBL/GenBank/DDBJ whole genome shotgun (WGS) entry which is preliminary data.</text>
</comment>
<name>A0A507DKR9_9FUNG</name>
<dbReference type="AlphaFoldDB" id="A0A507DKR9"/>
<dbReference type="VEuPathDB" id="FungiDB:SeMB42_g01555"/>
<reference evidence="1 2" key="1">
    <citation type="journal article" date="2019" name="Sci. Rep.">
        <title>Comparative genomics of chytrid fungi reveal insights into the obligate biotrophic and pathogenic lifestyle of Synchytrium endobioticum.</title>
        <authorList>
            <person name="van de Vossenberg B.T.L.H."/>
            <person name="Warris S."/>
            <person name="Nguyen H.D.T."/>
            <person name="van Gent-Pelzer M.P.E."/>
            <person name="Joly D.L."/>
            <person name="van de Geest H.C."/>
            <person name="Bonants P.J.M."/>
            <person name="Smith D.S."/>
            <person name="Levesque C.A."/>
            <person name="van der Lee T.A.J."/>
        </authorList>
    </citation>
    <scope>NUCLEOTIDE SEQUENCE [LARGE SCALE GENOMIC DNA]</scope>
    <source>
        <strain evidence="1 2">MB42</strain>
    </source>
</reference>
<evidence type="ECO:0000313" key="2">
    <source>
        <dbReference type="Proteomes" id="UP000317494"/>
    </source>
</evidence>
<organism evidence="1 2">
    <name type="scientific">Synchytrium endobioticum</name>
    <dbReference type="NCBI Taxonomy" id="286115"/>
    <lineage>
        <taxon>Eukaryota</taxon>
        <taxon>Fungi</taxon>
        <taxon>Fungi incertae sedis</taxon>
        <taxon>Chytridiomycota</taxon>
        <taxon>Chytridiomycota incertae sedis</taxon>
        <taxon>Chytridiomycetes</taxon>
        <taxon>Synchytriales</taxon>
        <taxon>Synchytriaceae</taxon>
        <taxon>Synchytrium</taxon>
    </lineage>
</organism>
<protein>
    <submittedName>
        <fullName evidence="1">Uncharacterized protein</fullName>
    </submittedName>
</protein>
<dbReference type="Proteomes" id="UP000317494">
    <property type="component" value="Unassembled WGS sequence"/>
</dbReference>
<keyword evidence="2" id="KW-1185">Reference proteome</keyword>
<evidence type="ECO:0000313" key="1">
    <source>
        <dbReference type="EMBL" id="TPX52252.1"/>
    </source>
</evidence>